<evidence type="ECO:0000256" key="1">
    <source>
        <dbReference type="SAM" id="MobiDB-lite"/>
    </source>
</evidence>
<reference evidence="2 3" key="1">
    <citation type="submission" date="2020-02" db="EMBL/GenBank/DDBJ databases">
        <title>Draft genome sequence of Haematococcus lacustris strain NIES-144.</title>
        <authorList>
            <person name="Morimoto D."/>
            <person name="Nakagawa S."/>
            <person name="Yoshida T."/>
            <person name="Sawayama S."/>
        </authorList>
    </citation>
    <scope>NUCLEOTIDE SEQUENCE [LARGE SCALE GENOMIC DNA]</scope>
    <source>
        <strain evidence="2 3">NIES-144</strain>
    </source>
</reference>
<dbReference type="EMBL" id="BLLF01000120">
    <property type="protein sequence ID" value="GFH07846.1"/>
    <property type="molecule type" value="Genomic_DNA"/>
</dbReference>
<evidence type="ECO:0000313" key="2">
    <source>
        <dbReference type="EMBL" id="GFH07846.1"/>
    </source>
</evidence>
<accession>A0A699YLQ8</accession>
<organism evidence="2 3">
    <name type="scientific">Haematococcus lacustris</name>
    <name type="common">Green alga</name>
    <name type="synonym">Haematococcus pluvialis</name>
    <dbReference type="NCBI Taxonomy" id="44745"/>
    <lineage>
        <taxon>Eukaryota</taxon>
        <taxon>Viridiplantae</taxon>
        <taxon>Chlorophyta</taxon>
        <taxon>core chlorophytes</taxon>
        <taxon>Chlorophyceae</taxon>
        <taxon>CS clade</taxon>
        <taxon>Chlamydomonadales</taxon>
        <taxon>Haematococcaceae</taxon>
        <taxon>Haematococcus</taxon>
    </lineage>
</organism>
<keyword evidence="3" id="KW-1185">Reference proteome</keyword>
<protein>
    <submittedName>
        <fullName evidence="2">Uncharacterized protein</fullName>
    </submittedName>
</protein>
<comment type="caution">
    <text evidence="2">The sequence shown here is derived from an EMBL/GenBank/DDBJ whole genome shotgun (WGS) entry which is preliminary data.</text>
</comment>
<gene>
    <name evidence="2" type="ORF">HaLaN_02707</name>
</gene>
<evidence type="ECO:0000313" key="3">
    <source>
        <dbReference type="Proteomes" id="UP000485058"/>
    </source>
</evidence>
<name>A0A699YLQ8_HAELA</name>
<sequence length="116" mass="11469">MVVQAGLSDDAAALANSVFWAAFTIGRILGAAASHHVSPSSLLLGFTPLASPQVGTTAAEAVRSPGPGAGAGLQGKAKLEEDMEEVSMERHGLAKQLVVFFGAAGIGTGGGLEPAA</sequence>
<feature type="region of interest" description="Disordered" evidence="1">
    <location>
        <begin position="57"/>
        <end position="82"/>
    </location>
</feature>
<proteinExistence type="predicted"/>
<dbReference type="Proteomes" id="UP000485058">
    <property type="component" value="Unassembled WGS sequence"/>
</dbReference>
<dbReference type="AlphaFoldDB" id="A0A699YLQ8"/>